<accession>A0A397T993</accession>
<keyword evidence="3 6" id="KW-1133">Transmembrane helix</keyword>
<keyword evidence="9" id="KW-1185">Reference proteome</keyword>
<dbReference type="STRING" id="658196.A0A397T993"/>
<dbReference type="AlphaFoldDB" id="A0A397T993"/>
<sequence>MSTKSKTSIITSIIFLLIIFILSTEIIYFILSTYLSNEAKNVLKFPRNLKDIRILHDVLTSNRNDDIQIVICYVATYIFLQSFSIPGSVMLSVLGGTLWGSWNALILISFCSGTGATVCYLLSYYLGKPIIQTYLSEHMKNWNERLNSHREGLFSYIIFLRIAPILPNWFINIASPHLGVGIGVFYWATFFGVAPLTFIHVQAGETIHKLSENDEFVFLTTQNIITMSLVAIVALIPIILRKRFESQEKNKLIDSKKNE</sequence>
<keyword evidence="4 6" id="KW-0472">Membrane</keyword>
<evidence type="ECO:0000313" key="9">
    <source>
        <dbReference type="Proteomes" id="UP000265703"/>
    </source>
</evidence>
<evidence type="ECO:0000256" key="4">
    <source>
        <dbReference type="ARBA" id="ARBA00023136"/>
    </source>
</evidence>
<organism evidence="8 9">
    <name type="scientific">Glomus cerebriforme</name>
    <dbReference type="NCBI Taxonomy" id="658196"/>
    <lineage>
        <taxon>Eukaryota</taxon>
        <taxon>Fungi</taxon>
        <taxon>Fungi incertae sedis</taxon>
        <taxon>Mucoromycota</taxon>
        <taxon>Glomeromycotina</taxon>
        <taxon>Glomeromycetes</taxon>
        <taxon>Glomerales</taxon>
        <taxon>Glomeraceae</taxon>
        <taxon>Glomus</taxon>
    </lineage>
</organism>
<feature type="transmembrane region" description="Helical" evidence="6">
    <location>
        <begin position="221"/>
        <end position="240"/>
    </location>
</feature>
<evidence type="ECO:0000259" key="7">
    <source>
        <dbReference type="Pfam" id="PF09335"/>
    </source>
</evidence>
<feature type="transmembrane region" description="Helical" evidence="6">
    <location>
        <begin position="178"/>
        <end position="201"/>
    </location>
</feature>
<keyword evidence="2 6" id="KW-0812">Transmembrane</keyword>
<feature type="transmembrane region" description="Helical" evidence="6">
    <location>
        <begin position="12"/>
        <end position="31"/>
    </location>
</feature>
<dbReference type="OrthoDB" id="3364966at2759"/>
<comment type="subcellular location">
    <subcellularLocation>
        <location evidence="1">Membrane</location>
        <topology evidence="1">Multi-pass membrane protein</topology>
    </subcellularLocation>
</comment>
<evidence type="ECO:0000256" key="2">
    <source>
        <dbReference type="ARBA" id="ARBA00022692"/>
    </source>
</evidence>
<dbReference type="GO" id="GO:0000045">
    <property type="term" value="P:autophagosome assembly"/>
    <property type="evidence" value="ECO:0007669"/>
    <property type="project" value="TreeGrafter"/>
</dbReference>
<dbReference type="InterPro" id="IPR045014">
    <property type="entry name" value="TM41A/B"/>
</dbReference>
<dbReference type="GO" id="GO:0005789">
    <property type="term" value="C:endoplasmic reticulum membrane"/>
    <property type="evidence" value="ECO:0007669"/>
    <property type="project" value="TreeGrafter"/>
</dbReference>
<dbReference type="PANTHER" id="PTHR43220:SF18">
    <property type="entry name" value="TRANSMEMBRANE PROTEIN 41B"/>
    <property type="match status" value="1"/>
</dbReference>
<name>A0A397T993_9GLOM</name>
<dbReference type="InterPro" id="IPR032816">
    <property type="entry name" value="VTT_dom"/>
</dbReference>
<gene>
    <name evidence="8" type="ORF">C1645_866507</name>
</gene>
<comment type="similarity">
    <text evidence="5">Belongs to the TMEM41 family.</text>
</comment>
<evidence type="ECO:0000313" key="8">
    <source>
        <dbReference type="EMBL" id="RIA93899.1"/>
    </source>
</evidence>
<feature type="domain" description="VTT" evidence="7">
    <location>
        <begin position="85"/>
        <end position="205"/>
    </location>
</feature>
<dbReference type="EMBL" id="QKYT01000094">
    <property type="protein sequence ID" value="RIA93899.1"/>
    <property type="molecule type" value="Genomic_DNA"/>
</dbReference>
<protein>
    <submittedName>
        <fullName evidence="8">Snare associated Golgi protein</fullName>
    </submittedName>
</protein>
<reference evidence="8 9" key="1">
    <citation type="submission" date="2018-06" db="EMBL/GenBank/DDBJ databases">
        <title>Comparative genomics reveals the genomic features of Rhizophagus irregularis, R. cerebriforme, R. diaphanum and Gigaspora rosea, and their symbiotic lifestyle signature.</title>
        <authorList>
            <person name="Morin E."/>
            <person name="San Clemente H."/>
            <person name="Chen E.C.H."/>
            <person name="De La Providencia I."/>
            <person name="Hainaut M."/>
            <person name="Kuo A."/>
            <person name="Kohler A."/>
            <person name="Murat C."/>
            <person name="Tang N."/>
            <person name="Roy S."/>
            <person name="Loubradou J."/>
            <person name="Henrissat B."/>
            <person name="Grigoriev I.V."/>
            <person name="Corradi N."/>
            <person name="Roux C."/>
            <person name="Martin F.M."/>
        </authorList>
    </citation>
    <scope>NUCLEOTIDE SEQUENCE [LARGE SCALE GENOMIC DNA]</scope>
    <source>
        <strain evidence="8 9">DAOM 227022</strain>
    </source>
</reference>
<evidence type="ECO:0000256" key="3">
    <source>
        <dbReference type="ARBA" id="ARBA00022989"/>
    </source>
</evidence>
<feature type="transmembrane region" description="Helical" evidence="6">
    <location>
        <begin position="67"/>
        <end position="93"/>
    </location>
</feature>
<evidence type="ECO:0000256" key="6">
    <source>
        <dbReference type="SAM" id="Phobius"/>
    </source>
</evidence>
<comment type="caution">
    <text evidence="8">The sequence shown here is derived from an EMBL/GenBank/DDBJ whole genome shotgun (WGS) entry which is preliminary data.</text>
</comment>
<evidence type="ECO:0000256" key="5">
    <source>
        <dbReference type="ARBA" id="ARBA00025797"/>
    </source>
</evidence>
<dbReference type="Pfam" id="PF09335">
    <property type="entry name" value="VTT_dom"/>
    <property type="match status" value="1"/>
</dbReference>
<proteinExistence type="inferred from homology"/>
<evidence type="ECO:0000256" key="1">
    <source>
        <dbReference type="ARBA" id="ARBA00004141"/>
    </source>
</evidence>
<feature type="transmembrane region" description="Helical" evidence="6">
    <location>
        <begin position="153"/>
        <end position="171"/>
    </location>
</feature>
<feature type="transmembrane region" description="Helical" evidence="6">
    <location>
        <begin position="105"/>
        <end position="126"/>
    </location>
</feature>
<dbReference type="Proteomes" id="UP000265703">
    <property type="component" value="Unassembled WGS sequence"/>
</dbReference>
<dbReference type="PANTHER" id="PTHR43220">
    <property type="match status" value="1"/>
</dbReference>